<proteinExistence type="predicted"/>
<dbReference type="EMBL" id="CP060825">
    <property type="protein sequence ID" value="QNP61538.1"/>
    <property type="molecule type" value="Genomic_DNA"/>
</dbReference>
<organism evidence="1 2">
    <name type="scientific">Streptomyces genisteinicus</name>
    <dbReference type="NCBI Taxonomy" id="2768068"/>
    <lineage>
        <taxon>Bacteria</taxon>
        <taxon>Bacillati</taxon>
        <taxon>Actinomycetota</taxon>
        <taxon>Actinomycetes</taxon>
        <taxon>Kitasatosporales</taxon>
        <taxon>Streptomycetaceae</taxon>
        <taxon>Streptomyces</taxon>
    </lineage>
</organism>
<reference evidence="1 2" key="1">
    <citation type="submission" date="2020-08" db="EMBL/GenBank/DDBJ databases">
        <title>A novel species.</title>
        <authorList>
            <person name="Gao J."/>
        </authorList>
    </citation>
    <scope>NUCLEOTIDE SEQUENCE [LARGE SCALE GENOMIC DNA]</scope>
    <source>
        <strain evidence="1 2">CRPJ-33</strain>
    </source>
</reference>
<accession>A0A7H0HLX2</accession>
<protein>
    <recommendedName>
        <fullName evidence="3">Restriction endonuclease</fullName>
    </recommendedName>
</protein>
<evidence type="ECO:0008006" key="3">
    <source>
        <dbReference type="Google" id="ProtNLM"/>
    </source>
</evidence>
<sequence length="318" mass="34939">MLDDRTSLWLLMAGKEGDTRTADWVAQGYCAVSWREVGEIPAGTSVGEIGAAIGTAMPGLAAGTRDNWSRQLDRFLNLVEPGHWVVTPDPQAGKVHIGRVTGRPTYTFPGDDFPRRRATDWLIELDRDALPRYATQTAATIQPLIKYRPEVVDVITTFLRRRRSAVAALLTRPYRRADETTEPKAAVPSAPDPDLTARGTQWHARLQNQLADEAAARGTTPYAPPHGGPLFDIAWTTPDGAIVIVEVKSLPPGAETGQLRAGIAQLLDYADAFHEAGHAPRCVLWVERAPVEAERWTRICRRAGITLAWPGEADRIFV</sequence>
<keyword evidence="2" id="KW-1185">Reference proteome</keyword>
<dbReference type="AlphaFoldDB" id="A0A7H0HLX2"/>
<dbReference type="RefSeq" id="WP_187738745.1">
    <property type="nucleotide sequence ID" value="NZ_CP060825.1"/>
</dbReference>
<evidence type="ECO:0000313" key="1">
    <source>
        <dbReference type="EMBL" id="QNP61538.1"/>
    </source>
</evidence>
<dbReference type="Proteomes" id="UP000516230">
    <property type="component" value="Chromosome"/>
</dbReference>
<name>A0A7H0HLX2_9ACTN</name>
<evidence type="ECO:0000313" key="2">
    <source>
        <dbReference type="Proteomes" id="UP000516230"/>
    </source>
</evidence>
<dbReference type="KEGG" id="sgj:IAG43_00430"/>
<gene>
    <name evidence="1" type="ORF">IAG43_00430</name>
</gene>